<dbReference type="Proteomes" id="UP000649955">
    <property type="component" value="Unassembled WGS sequence"/>
</dbReference>
<protein>
    <recommendedName>
        <fullName evidence="4">Secreted protein</fullName>
    </recommendedName>
</protein>
<reference evidence="3" key="1">
    <citation type="journal article" date="2019" name="Int. J. Syst. Evol. Microbiol.">
        <title>The Global Catalogue of Microorganisms (GCM) 10K type strain sequencing project: providing services to taxonomists for standard genome sequencing and annotation.</title>
        <authorList>
            <consortium name="The Broad Institute Genomics Platform"/>
            <consortium name="The Broad Institute Genome Sequencing Center for Infectious Disease"/>
            <person name="Wu L."/>
            <person name="Ma J."/>
        </authorList>
    </citation>
    <scope>NUCLEOTIDE SEQUENCE [LARGE SCALE GENOMIC DNA]</scope>
    <source>
        <strain evidence="3">CGMCC 4.7680</strain>
    </source>
</reference>
<proteinExistence type="predicted"/>
<name>A0ABQ3KNT7_9PSEU</name>
<accession>A0ABQ3KNT7</accession>
<feature type="region of interest" description="Disordered" evidence="1">
    <location>
        <begin position="121"/>
        <end position="144"/>
    </location>
</feature>
<dbReference type="RefSeq" id="WP_191314401.1">
    <property type="nucleotide sequence ID" value="NZ_BNAW01000030.1"/>
</dbReference>
<sequence>MNFGVLAVLACLALPIALAVALIVHDARHNRHIQRSPTSVASIRSRVARERAEVEAADAPTEVLPVIHPALDMEPTEVLPLVLPPRPRPYVGRAEAAPRCSSERPDPEVVVRVLRGLRRFPARPSAAATPRQQTDNPDSTGTSV</sequence>
<evidence type="ECO:0000313" key="2">
    <source>
        <dbReference type="EMBL" id="GHG29942.1"/>
    </source>
</evidence>
<comment type="caution">
    <text evidence="2">The sequence shown here is derived from an EMBL/GenBank/DDBJ whole genome shotgun (WGS) entry which is preliminary data.</text>
</comment>
<keyword evidence="3" id="KW-1185">Reference proteome</keyword>
<feature type="compositionally biased region" description="Polar residues" evidence="1">
    <location>
        <begin position="130"/>
        <end position="144"/>
    </location>
</feature>
<dbReference type="EMBL" id="BNAW01000030">
    <property type="protein sequence ID" value="GHG29942.1"/>
    <property type="molecule type" value="Genomic_DNA"/>
</dbReference>
<organism evidence="2 3">
    <name type="scientific">Amycolatopsis bullii</name>
    <dbReference type="NCBI Taxonomy" id="941987"/>
    <lineage>
        <taxon>Bacteria</taxon>
        <taxon>Bacillati</taxon>
        <taxon>Actinomycetota</taxon>
        <taxon>Actinomycetes</taxon>
        <taxon>Pseudonocardiales</taxon>
        <taxon>Pseudonocardiaceae</taxon>
        <taxon>Amycolatopsis</taxon>
    </lineage>
</organism>
<gene>
    <name evidence="2" type="ORF">GCM10017567_57180</name>
</gene>
<evidence type="ECO:0000313" key="3">
    <source>
        <dbReference type="Proteomes" id="UP000649955"/>
    </source>
</evidence>
<evidence type="ECO:0000256" key="1">
    <source>
        <dbReference type="SAM" id="MobiDB-lite"/>
    </source>
</evidence>
<evidence type="ECO:0008006" key="4">
    <source>
        <dbReference type="Google" id="ProtNLM"/>
    </source>
</evidence>